<name>A0A6N7XN31_9ACTN</name>
<dbReference type="Pfam" id="PF09851">
    <property type="entry name" value="SHOCT"/>
    <property type="match status" value="1"/>
</dbReference>
<dbReference type="Pfam" id="PF13421">
    <property type="entry name" value="Band_7_1"/>
    <property type="match status" value="1"/>
</dbReference>
<dbReference type="EMBL" id="VUNC01000002">
    <property type="protein sequence ID" value="MST72354.1"/>
    <property type="molecule type" value="Genomic_DNA"/>
</dbReference>
<evidence type="ECO:0000313" key="4">
    <source>
        <dbReference type="EMBL" id="MST72354.1"/>
    </source>
</evidence>
<dbReference type="Proteomes" id="UP000469325">
    <property type="component" value="Unassembled WGS sequence"/>
</dbReference>
<dbReference type="PANTHER" id="PTHR37826">
    <property type="entry name" value="FLOTILLIN BAND_7_5 DOMAIN PROTEIN"/>
    <property type="match status" value="1"/>
</dbReference>
<gene>
    <name evidence="4" type="ORF">FYJ68_04425</name>
</gene>
<accession>A0A6N7XN31</accession>
<dbReference type="InterPro" id="IPR033880">
    <property type="entry name" value="SPFH_YdjI"/>
</dbReference>
<keyword evidence="5" id="KW-1185">Reference proteome</keyword>
<sequence length="448" mass="46943">MGIIDAAFDSLGGVLSDQWKDVITAGHFDEHTVVAPAVRRASQNGRGANRGAEDILTNGSVIYVPEGTAAFVFSQSGIERVISQPGGYEYRDGEATVFDAKDRAERGLGKIILDQAAERVGFSGMSPQSKRVAFVNLREIRGIKFGTHGPLAYNDAFYGCDLEVYAYGTFSVQVVDPERLVRSFVPANATSYSLDNPKARGQLTSEFLQSFLAAINRLSASVRISQLPGESTRIADQVVADDRNAGTWEGRFGLRLVSVGIEDVEFTDESRELVRGFSERKMGVRAYEGVSRQAADISAQQLIAEGVRENGLGDAGGMLFGMNLASGLDPRTAGVPTGGQAAPVPSAGSAQAAGETPVGSVPAAGNVQGAGGGPAAGDQRAADVAPTAGDQRAADPAPASESAASPSAADGPSFDQRVEMVKKLKELLDAGILTQDEFDAKKRDVLGL</sequence>
<feature type="region of interest" description="Disordered" evidence="1">
    <location>
        <begin position="331"/>
        <end position="416"/>
    </location>
</feature>
<evidence type="ECO:0000259" key="2">
    <source>
        <dbReference type="Pfam" id="PF09851"/>
    </source>
</evidence>
<reference evidence="4 5" key="1">
    <citation type="submission" date="2019-08" db="EMBL/GenBank/DDBJ databases">
        <title>In-depth cultivation of the pig gut microbiome towards novel bacterial diversity and tailored functional studies.</title>
        <authorList>
            <person name="Wylensek D."/>
            <person name="Hitch T.C.A."/>
            <person name="Clavel T."/>
        </authorList>
    </citation>
    <scope>NUCLEOTIDE SEQUENCE [LARGE SCALE GENOMIC DNA]</scope>
    <source>
        <strain evidence="4 5">CA-Schmier-601-WT-1</strain>
    </source>
</reference>
<dbReference type="InterPro" id="IPR018649">
    <property type="entry name" value="SHOCT"/>
</dbReference>
<proteinExistence type="predicted"/>
<dbReference type="RefSeq" id="WP_154434331.1">
    <property type="nucleotide sequence ID" value="NZ_VUNC01000002.1"/>
</dbReference>
<feature type="domain" description="SPFH" evidence="3">
    <location>
        <begin position="125"/>
        <end position="273"/>
    </location>
</feature>
<evidence type="ECO:0000313" key="5">
    <source>
        <dbReference type="Proteomes" id="UP000469325"/>
    </source>
</evidence>
<feature type="domain" description="SHOCT" evidence="2">
    <location>
        <begin position="422"/>
        <end position="446"/>
    </location>
</feature>
<dbReference type="CDD" id="cd03408">
    <property type="entry name" value="SPFH_like_u1"/>
    <property type="match status" value="1"/>
</dbReference>
<dbReference type="AlphaFoldDB" id="A0A6N7XN31"/>
<dbReference type="PANTHER" id="PTHR37826:SF2">
    <property type="entry name" value="ZINC-RIBBON DOMAIN-CONTAINING PROTEIN"/>
    <property type="match status" value="1"/>
</dbReference>
<evidence type="ECO:0000256" key="1">
    <source>
        <dbReference type="SAM" id="MobiDB-lite"/>
    </source>
</evidence>
<organism evidence="4 5">
    <name type="scientific">Olsenella porci</name>
    <dbReference type="NCBI Taxonomy" id="2652279"/>
    <lineage>
        <taxon>Bacteria</taxon>
        <taxon>Bacillati</taxon>
        <taxon>Actinomycetota</taxon>
        <taxon>Coriobacteriia</taxon>
        <taxon>Coriobacteriales</taxon>
        <taxon>Atopobiaceae</taxon>
        <taxon>Olsenella</taxon>
    </lineage>
</organism>
<feature type="compositionally biased region" description="Low complexity" evidence="1">
    <location>
        <begin position="394"/>
        <end position="413"/>
    </location>
</feature>
<comment type="caution">
    <text evidence="4">The sequence shown here is derived from an EMBL/GenBank/DDBJ whole genome shotgun (WGS) entry which is preliminary data.</text>
</comment>
<evidence type="ECO:0000259" key="3">
    <source>
        <dbReference type="Pfam" id="PF13421"/>
    </source>
</evidence>
<protein>
    <submittedName>
        <fullName evidence="4">SPFH domain-containing protein</fullName>
    </submittedName>
</protein>